<dbReference type="SUPFAM" id="SSF55347">
    <property type="entry name" value="Glyceraldehyde-3-phosphate dehydrogenase-like, C-terminal domain"/>
    <property type="match status" value="1"/>
</dbReference>
<evidence type="ECO:0000259" key="4">
    <source>
        <dbReference type="Pfam" id="PF02894"/>
    </source>
</evidence>
<dbReference type="PANTHER" id="PTHR42840:SF3">
    <property type="entry name" value="BINDING ROSSMANN FOLD OXIDOREDUCTASE, PUTATIVE (AFU_ORTHOLOGUE AFUA_2G10240)-RELATED"/>
    <property type="match status" value="1"/>
</dbReference>
<name>A0A537KBH3_9BACT</name>
<accession>A0A537KBH3</accession>
<dbReference type="EMBL" id="VBAK01000048">
    <property type="protein sequence ID" value="TMI92856.1"/>
    <property type="molecule type" value="Genomic_DNA"/>
</dbReference>
<proteinExistence type="inferred from homology"/>
<gene>
    <name evidence="5" type="ORF">E6H00_02100</name>
</gene>
<reference evidence="5 6" key="1">
    <citation type="journal article" date="2019" name="Nat. Microbiol.">
        <title>Mediterranean grassland soil C-N compound turnover is dependent on rainfall and depth, and is mediated by genomically divergent microorganisms.</title>
        <authorList>
            <person name="Diamond S."/>
            <person name="Andeer P.F."/>
            <person name="Li Z."/>
            <person name="Crits-Christoph A."/>
            <person name="Burstein D."/>
            <person name="Anantharaman K."/>
            <person name="Lane K.R."/>
            <person name="Thomas B.C."/>
            <person name="Pan C."/>
            <person name="Northen T.R."/>
            <person name="Banfield J.F."/>
        </authorList>
    </citation>
    <scope>NUCLEOTIDE SEQUENCE [LARGE SCALE GENOMIC DNA]</scope>
    <source>
        <strain evidence="5">NP_3</strain>
    </source>
</reference>
<dbReference type="SUPFAM" id="SSF51735">
    <property type="entry name" value="NAD(P)-binding Rossmann-fold domains"/>
    <property type="match status" value="1"/>
</dbReference>
<sequence length="331" mass="36051">MTGPVGVKVGLIGAGTMGRRHLDALRRDPRVEIAGVADVVAASARTAAETVGARPCGSVADLADLGVQAVFVTLPNAFHGAVVLEALDRGLHVFEEKPMATTLEDGRRILRRVRTGNRVYQMGFNRRWAPSYQFLRRHVDAGFTPFSANVKINDGDMLTPTWYTNIAISGGFMYDTAVHLFDMVAWLVGPIETVAALGRRSCYPIYDDIAMLLRCRGDRPVAFTTCGHASWAAPQERVELYGDHALLVSEDLDRARYTTREEPQAEWQRFPSPDQVTLWGYVDEDRAFIDAVLGLAPPPVTVDDAFHSLAVLDAAYASIAAGGVAVPVPTL</sequence>
<dbReference type="Gene3D" id="3.30.360.10">
    <property type="entry name" value="Dihydrodipicolinate Reductase, domain 2"/>
    <property type="match status" value="1"/>
</dbReference>
<comment type="caution">
    <text evidence="5">The sequence shown here is derived from an EMBL/GenBank/DDBJ whole genome shotgun (WGS) entry which is preliminary data.</text>
</comment>
<dbReference type="AlphaFoldDB" id="A0A537KBH3"/>
<dbReference type="Pfam" id="PF02894">
    <property type="entry name" value="GFO_IDH_MocA_C"/>
    <property type="match status" value="1"/>
</dbReference>
<organism evidence="5 6">
    <name type="scientific">Candidatus Segetimicrobium genomatis</name>
    <dbReference type="NCBI Taxonomy" id="2569760"/>
    <lineage>
        <taxon>Bacteria</taxon>
        <taxon>Bacillati</taxon>
        <taxon>Candidatus Sysuimicrobiota</taxon>
        <taxon>Candidatus Sysuimicrobiia</taxon>
        <taxon>Candidatus Sysuimicrobiales</taxon>
        <taxon>Candidatus Segetimicrobiaceae</taxon>
        <taxon>Candidatus Segetimicrobium</taxon>
    </lineage>
</organism>
<dbReference type="GO" id="GO:0006740">
    <property type="term" value="P:NADPH regeneration"/>
    <property type="evidence" value="ECO:0007669"/>
    <property type="project" value="TreeGrafter"/>
</dbReference>
<dbReference type="PANTHER" id="PTHR42840">
    <property type="entry name" value="NAD(P)-BINDING ROSSMANN-FOLD SUPERFAMILY PROTEIN-RELATED"/>
    <property type="match status" value="1"/>
</dbReference>
<evidence type="ECO:0000313" key="6">
    <source>
        <dbReference type="Proteomes" id="UP000318509"/>
    </source>
</evidence>
<dbReference type="GO" id="GO:0016491">
    <property type="term" value="F:oxidoreductase activity"/>
    <property type="evidence" value="ECO:0007669"/>
    <property type="project" value="UniProtKB-KW"/>
</dbReference>
<feature type="domain" description="Gfo/Idh/MocA-like oxidoreductase N-terminal" evidence="3">
    <location>
        <begin position="7"/>
        <end position="124"/>
    </location>
</feature>
<evidence type="ECO:0000259" key="3">
    <source>
        <dbReference type="Pfam" id="PF01408"/>
    </source>
</evidence>
<dbReference type="InterPro" id="IPR036291">
    <property type="entry name" value="NAD(P)-bd_dom_sf"/>
</dbReference>
<keyword evidence="2" id="KW-0560">Oxidoreductase</keyword>
<evidence type="ECO:0000313" key="5">
    <source>
        <dbReference type="EMBL" id="TMI92856.1"/>
    </source>
</evidence>
<dbReference type="InterPro" id="IPR004104">
    <property type="entry name" value="Gfo/Idh/MocA-like_OxRdtase_C"/>
</dbReference>
<dbReference type="InterPro" id="IPR000683">
    <property type="entry name" value="Gfo/Idh/MocA-like_OxRdtase_N"/>
</dbReference>
<evidence type="ECO:0000256" key="1">
    <source>
        <dbReference type="ARBA" id="ARBA00010928"/>
    </source>
</evidence>
<protein>
    <submittedName>
        <fullName evidence="5">Gfo/Idh/MocA family oxidoreductase</fullName>
    </submittedName>
</protein>
<dbReference type="Gene3D" id="3.40.50.720">
    <property type="entry name" value="NAD(P)-binding Rossmann-like Domain"/>
    <property type="match status" value="1"/>
</dbReference>
<dbReference type="GO" id="GO:0005737">
    <property type="term" value="C:cytoplasm"/>
    <property type="evidence" value="ECO:0007669"/>
    <property type="project" value="TreeGrafter"/>
</dbReference>
<dbReference type="GO" id="GO:0000166">
    <property type="term" value="F:nucleotide binding"/>
    <property type="evidence" value="ECO:0007669"/>
    <property type="project" value="InterPro"/>
</dbReference>
<dbReference type="Proteomes" id="UP000318509">
    <property type="component" value="Unassembled WGS sequence"/>
</dbReference>
<feature type="domain" description="Gfo/Idh/MocA-like oxidoreductase C-terminal" evidence="4">
    <location>
        <begin position="153"/>
        <end position="323"/>
    </location>
</feature>
<dbReference type="Pfam" id="PF01408">
    <property type="entry name" value="GFO_IDH_MocA"/>
    <property type="match status" value="1"/>
</dbReference>
<evidence type="ECO:0000256" key="2">
    <source>
        <dbReference type="ARBA" id="ARBA00023002"/>
    </source>
</evidence>
<comment type="similarity">
    <text evidence="1">Belongs to the Gfo/Idh/MocA family.</text>
</comment>